<dbReference type="KEGG" id="lsf:I8J32_000730"/>
<dbReference type="PANTHER" id="PTHR37946:SF1">
    <property type="entry name" value="SLL1969 PROTEIN"/>
    <property type="match status" value="1"/>
</dbReference>
<name>A0A975AS37_9GAMM</name>
<dbReference type="PANTHER" id="PTHR37946">
    <property type="entry name" value="SLL1969 PROTEIN"/>
    <property type="match status" value="1"/>
</dbReference>
<keyword evidence="1" id="KW-0378">Hydrolase</keyword>
<organism evidence="1 2">
    <name type="scientific">Agrilutibacter solisilvae</name>
    <dbReference type="NCBI Taxonomy" id="2763317"/>
    <lineage>
        <taxon>Bacteria</taxon>
        <taxon>Pseudomonadati</taxon>
        <taxon>Pseudomonadota</taxon>
        <taxon>Gammaproteobacteria</taxon>
        <taxon>Lysobacterales</taxon>
        <taxon>Lysobacteraceae</taxon>
        <taxon>Agrilutibacter</taxon>
    </lineage>
</organism>
<evidence type="ECO:0000313" key="2">
    <source>
        <dbReference type="Proteomes" id="UP000639274"/>
    </source>
</evidence>
<dbReference type="AlphaFoldDB" id="A0A975AS37"/>
<dbReference type="EMBL" id="CP071518">
    <property type="protein sequence ID" value="QSX78514.1"/>
    <property type="molecule type" value="Genomic_DNA"/>
</dbReference>
<dbReference type="Proteomes" id="UP000639274">
    <property type="component" value="Chromosome"/>
</dbReference>
<accession>A0A975AS37</accession>
<evidence type="ECO:0000313" key="1">
    <source>
        <dbReference type="EMBL" id="QSX78514.1"/>
    </source>
</evidence>
<dbReference type="SUPFAM" id="SSF53474">
    <property type="entry name" value="alpha/beta-Hydrolases"/>
    <property type="match status" value="1"/>
</dbReference>
<dbReference type="RefSeq" id="WP_200614164.1">
    <property type="nucleotide sequence ID" value="NZ_CP071518.1"/>
</dbReference>
<dbReference type="GO" id="GO:0016787">
    <property type="term" value="F:hydrolase activity"/>
    <property type="evidence" value="ECO:0007669"/>
    <property type="project" value="UniProtKB-KW"/>
</dbReference>
<keyword evidence="2" id="KW-1185">Reference proteome</keyword>
<gene>
    <name evidence="1" type="ORF">I8J32_000730</name>
</gene>
<protein>
    <submittedName>
        <fullName evidence="1">Alpha/beta hydrolase</fullName>
    </submittedName>
</protein>
<dbReference type="InterPro" id="IPR029058">
    <property type="entry name" value="AB_hydrolase_fold"/>
</dbReference>
<sequence>MIRRVVLLHGIWMPGVVMRWLAARLSEAGFQCETFGYYGVAQGPDQALPSLVDTLAREPCHVVAHSLGGLVAMQALVQHPQLPVERLLCLGSPLRGSGAAQGMRRHAWSAVTLGRAATLLEGGFGQWSGRAQVGVIAGTSPVGLGHLFGTFQGEHDGSVSVEETRLPGIADHAVVHASHSGMLFSPEVAALASAFLQHGTFHAAQAPPGPAQAGRDGPGR</sequence>
<reference evidence="1 2" key="1">
    <citation type="submission" date="2021-03" db="EMBL/GenBank/DDBJ databases">
        <title>Lysobacter sp. nov. isolated from soil of gangwondo yeongwol, south Korea.</title>
        <authorList>
            <person name="Kim K.R."/>
            <person name="Kim K.H."/>
            <person name="Jeon C.O."/>
        </authorList>
    </citation>
    <scope>NUCLEOTIDE SEQUENCE [LARGE SCALE GENOMIC DNA]</scope>
    <source>
        <strain evidence="1 2">R19</strain>
    </source>
</reference>
<dbReference type="Gene3D" id="3.40.50.1820">
    <property type="entry name" value="alpha/beta hydrolase"/>
    <property type="match status" value="1"/>
</dbReference>
<proteinExistence type="predicted"/>